<gene>
    <name evidence="2" type="ORF">pdam_00009840</name>
</gene>
<sequence length="325" mass="37664">MSKISDERSKRGISRSEDSMRDKLRLKIRQRIHNLPSEGGDENMNTLNQTESVRTRRNHGGKVSSRDEVQIEKDLHSNDSKSKPVKKEYDGYRKTREHSQHLGEARGREVLERNRRNTLTDRRRETDGTKPREEYSRPLVEYPRGRPSEEYPMGKLNHRDEVFPKHKSKHEYEGPIRKHLKDEPRPMDKSYLGEKANRRDMSNPVDRRAPHESRNKEKSDTRHDTQRDENHGEGIGGVRSKNKLPLAPKQLRLEQPLKKVEKRSLTSQKQAASSGKSEFLSSLVKLKDALQSHSNDQKSTKEPLMSKSGADLNIQPCKDDATKKK</sequence>
<evidence type="ECO:0000256" key="1">
    <source>
        <dbReference type="SAM" id="MobiDB-lite"/>
    </source>
</evidence>
<dbReference type="EMBL" id="RCHS01003379">
    <property type="protein sequence ID" value="RMX42299.1"/>
    <property type="molecule type" value="Genomic_DNA"/>
</dbReference>
<feature type="non-terminal residue" evidence="2">
    <location>
        <position position="325"/>
    </location>
</feature>
<organism evidence="2 3">
    <name type="scientific">Pocillopora damicornis</name>
    <name type="common">Cauliflower coral</name>
    <name type="synonym">Millepora damicornis</name>
    <dbReference type="NCBI Taxonomy" id="46731"/>
    <lineage>
        <taxon>Eukaryota</taxon>
        <taxon>Metazoa</taxon>
        <taxon>Cnidaria</taxon>
        <taxon>Anthozoa</taxon>
        <taxon>Hexacorallia</taxon>
        <taxon>Scleractinia</taxon>
        <taxon>Astrocoeniina</taxon>
        <taxon>Pocilloporidae</taxon>
        <taxon>Pocillopora</taxon>
    </lineage>
</organism>
<evidence type="ECO:0000313" key="3">
    <source>
        <dbReference type="Proteomes" id="UP000275408"/>
    </source>
</evidence>
<protein>
    <submittedName>
        <fullName evidence="2">Uncharacterized protein</fullName>
    </submittedName>
</protein>
<feature type="compositionally biased region" description="Basic and acidic residues" evidence="1">
    <location>
        <begin position="1"/>
        <end position="25"/>
    </location>
</feature>
<feature type="region of interest" description="Disordered" evidence="1">
    <location>
        <begin position="1"/>
        <end position="325"/>
    </location>
</feature>
<dbReference type="OrthoDB" id="342730at2759"/>
<feature type="compositionally biased region" description="Basic and acidic residues" evidence="1">
    <location>
        <begin position="285"/>
        <end position="301"/>
    </location>
</feature>
<keyword evidence="3" id="KW-1185">Reference proteome</keyword>
<proteinExistence type="predicted"/>
<feature type="compositionally biased region" description="Basic and acidic residues" evidence="1">
    <location>
        <begin position="251"/>
        <end position="264"/>
    </location>
</feature>
<feature type="compositionally biased region" description="Basic and acidic residues" evidence="1">
    <location>
        <begin position="64"/>
        <end position="136"/>
    </location>
</feature>
<name>A0A3M6TLN6_POCDA</name>
<reference evidence="2 3" key="1">
    <citation type="journal article" date="2018" name="Sci. Rep.">
        <title>Comparative analysis of the Pocillopora damicornis genome highlights role of immune system in coral evolution.</title>
        <authorList>
            <person name="Cunning R."/>
            <person name="Bay R.A."/>
            <person name="Gillette P."/>
            <person name="Baker A.C."/>
            <person name="Traylor-Knowles N."/>
        </authorList>
    </citation>
    <scope>NUCLEOTIDE SEQUENCE [LARGE SCALE GENOMIC DNA]</scope>
    <source>
        <strain evidence="2">RSMAS</strain>
        <tissue evidence="2">Whole animal</tissue>
    </source>
</reference>
<dbReference type="AlphaFoldDB" id="A0A3M6TLN6"/>
<feature type="compositionally biased region" description="Polar residues" evidence="1">
    <location>
        <begin position="43"/>
        <end position="52"/>
    </location>
</feature>
<feature type="compositionally biased region" description="Polar residues" evidence="1">
    <location>
        <begin position="265"/>
        <end position="280"/>
    </location>
</feature>
<accession>A0A3M6TLN6</accession>
<comment type="caution">
    <text evidence="2">The sequence shown here is derived from an EMBL/GenBank/DDBJ whole genome shotgun (WGS) entry which is preliminary data.</text>
</comment>
<feature type="compositionally biased region" description="Basic and acidic residues" evidence="1">
    <location>
        <begin position="157"/>
        <end position="232"/>
    </location>
</feature>
<dbReference type="Proteomes" id="UP000275408">
    <property type="component" value="Unassembled WGS sequence"/>
</dbReference>
<evidence type="ECO:0000313" key="2">
    <source>
        <dbReference type="EMBL" id="RMX42299.1"/>
    </source>
</evidence>